<feature type="region of interest" description="Disordered" evidence="1">
    <location>
        <begin position="83"/>
        <end position="114"/>
    </location>
</feature>
<dbReference type="GO" id="GO:2001070">
    <property type="term" value="F:starch binding"/>
    <property type="evidence" value="ECO:0007669"/>
    <property type="project" value="InterPro"/>
</dbReference>
<feature type="region of interest" description="Disordered" evidence="1">
    <location>
        <begin position="1"/>
        <end position="26"/>
    </location>
</feature>
<dbReference type="GO" id="GO:0016020">
    <property type="term" value="C:membrane"/>
    <property type="evidence" value="ECO:0007669"/>
    <property type="project" value="TreeGrafter"/>
</dbReference>
<reference evidence="3" key="1">
    <citation type="submission" date="2025-08" db="UniProtKB">
        <authorList>
            <consortium name="Ensembl"/>
        </authorList>
    </citation>
    <scope>IDENTIFICATION</scope>
</reference>
<protein>
    <recommendedName>
        <fullName evidence="2">CBM20 domain-containing protein</fullName>
    </recommendedName>
</protein>
<feature type="compositionally biased region" description="Basic and acidic residues" evidence="1">
    <location>
        <begin position="293"/>
        <end position="303"/>
    </location>
</feature>
<reference evidence="3" key="2">
    <citation type="submission" date="2025-09" db="UniProtKB">
        <authorList>
            <consortium name="Ensembl"/>
        </authorList>
    </citation>
    <scope>IDENTIFICATION</scope>
</reference>
<evidence type="ECO:0000259" key="2">
    <source>
        <dbReference type="PROSITE" id="PS51166"/>
    </source>
</evidence>
<dbReference type="PANTHER" id="PTHR15048">
    <property type="entry name" value="STARCH-BINDING DOMAIN-CONTAINING PROTEIN 1"/>
    <property type="match status" value="1"/>
</dbReference>
<dbReference type="AlphaFoldDB" id="A0A3B3ZMI6"/>
<evidence type="ECO:0000313" key="4">
    <source>
        <dbReference type="Proteomes" id="UP000261520"/>
    </source>
</evidence>
<dbReference type="PROSITE" id="PS51166">
    <property type="entry name" value="CBM20"/>
    <property type="match status" value="1"/>
</dbReference>
<dbReference type="InterPro" id="IPR002044">
    <property type="entry name" value="CBM20"/>
</dbReference>
<feature type="domain" description="CBM20" evidence="2">
    <location>
        <begin position="272"/>
        <end position="408"/>
    </location>
</feature>
<dbReference type="InterPro" id="IPR013784">
    <property type="entry name" value="Carb-bd-like_fold"/>
</dbReference>
<proteinExistence type="predicted"/>
<feature type="compositionally biased region" description="Basic and acidic residues" evidence="1">
    <location>
        <begin position="1"/>
        <end position="12"/>
    </location>
</feature>
<evidence type="ECO:0000313" key="3">
    <source>
        <dbReference type="Ensembl" id="ENSPMGP00000005858.1"/>
    </source>
</evidence>
<evidence type="ECO:0000256" key="1">
    <source>
        <dbReference type="SAM" id="MobiDB-lite"/>
    </source>
</evidence>
<feature type="compositionally biased region" description="Basic and acidic residues" evidence="1">
    <location>
        <begin position="91"/>
        <end position="114"/>
    </location>
</feature>
<dbReference type="InterPro" id="IPR013783">
    <property type="entry name" value="Ig-like_fold"/>
</dbReference>
<accession>A0A3B3ZMI6</accession>
<feature type="region of interest" description="Disordered" evidence="1">
    <location>
        <begin position="292"/>
        <end position="317"/>
    </location>
</feature>
<organism evidence="3 4">
    <name type="scientific">Periophthalmus magnuspinnatus</name>
    <dbReference type="NCBI Taxonomy" id="409849"/>
    <lineage>
        <taxon>Eukaryota</taxon>
        <taxon>Metazoa</taxon>
        <taxon>Chordata</taxon>
        <taxon>Craniata</taxon>
        <taxon>Vertebrata</taxon>
        <taxon>Euteleostomi</taxon>
        <taxon>Actinopterygii</taxon>
        <taxon>Neopterygii</taxon>
        <taxon>Teleostei</taxon>
        <taxon>Neoteleostei</taxon>
        <taxon>Acanthomorphata</taxon>
        <taxon>Gobiaria</taxon>
        <taxon>Gobiiformes</taxon>
        <taxon>Gobioidei</taxon>
        <taxon>Gobiidae</taxon>
        <taxon>Oxudercinae</taxon>
        <taxon>Periophthalmus</taxon>
    </lineage>
</organism>
<dbReference type="SUPFAM" id="SSF49452">
    <property type="entry name" value="Starch-binding domain-like"/>
    <property type="match status" value="1"/>
</dbReference>
<dbReference type="PANTHER" id="PTHR15048:SF0">
    <property type="entry name" value="STARCH-BINDING DOMAIN-CONTAINING PROTEIN 1"/>
    <property type="match status" value="1"/>
</dbReference>
<keyword evidence="4" id="KW-1185">Reference proteome</keyword>
<dbReference type="Pfam" id="PF00686">
    <property type="entry name" value="CBM_20"/>
    <property type="match status" value="1"/>
</dbReference>
<dbReference type="Ensembl" id="ENSPMGT00000006225.1">
    <property type="protein sequence ID" value="ENSPMGP00000005858.1"/>
    <property type="gene ID" value="ENSPMGG00000004937.1"/>
</dbReference>
<dbReference type="Proteomes" id="UP000261520">
    <property type="component" value="Unplaced"/>
</dbReference>
<name>A0A3B3ZMI6_9GOBI</name>
<dbReference type="SMART" id="SM01065">
    <property type="entry name" value="CBM_2"/>
    <property type="match status" value="1"/>
</dbReference>
<sequence length="410" mass="45640">MNNERQADKCCDDEGIPTPSPGEVKEGLLLAPSQKGEPSKFDQTRDDVIVKPSDSTNFALNGQQSDTSLSPISNAQIDQMIALEGNSHSEVQTDKDFSTSQKDNKKEFPDTVPSERIDASLVDTIPQSLDVSVKEDSSLVNQETSKMVETETVILSENKSLQDQQHREIAPQVLDGNQPYTDILSDQKDTTGEQQIQPICQETNLNVDQREVQSSSVNSNKVECLVQSQPSPNQLTEVFDKETSLSSLPADKLDSEKTEISIMEATMDHNEWIIDGSYQVLPWMNLTSSRDASSSKEEVELVESKSSAQTSTTEDGAENAKKVLAVQPMPQNVNVTFRVHYLPLSPYQTVAKTKDGYWSCVVGLPAESHVEWKFVVLDKGEVCRWEECGNRLLYTGYGDDLLVHKWWGFL</sequence>
<dbReference type="Gene3D" id="2.60.40.10">
    <property type="entry name" value="Immunoglobulins"/>
    <property type="match status" value="1"/>
</dbReference>
<dbReference type="STRING" id="409849.ENSPMGP00000005858"/>